<keyword evidence="16" id="KW-1185">Reference proteome</keyword>
<dbReference type="OrthoDB" id="2789670at2759"/>
<keyword evidence="9 14" id="KW-0560">Oxidoreductase</keyword>
<dbReference type="GO" id="GO:0005506">
    <property type="term" value="F:iron ion binding"/>
    <property type="evidence" value="ECO:0007669"/>
    <property type="project" value="InterPro"/>
</dbReference>
<evidence type="ECO:0000256" key="2">
    <source>
        <dbReference type="ARBA" id="ARBA00004167"/>
    </source>
</evidence>
<keyword evidence="8" id="KW-1133">Transmembrane helix</keyword>
<keyword evidence="10 13" id="KW-0408">Iron</keyword>
<gene>
    <name evidence="15" type="ORF">LAESUDRAFT_645896</name>
</gene>
<reference evidence="15 16" key="1">
    <citation type="journal article" date="2016" name="Mol. Biol. Evol.">
        <title>Comparative Genomics of Early-Diverging Mushroom-Forming Fungi Provides Insights into the Origins of Lignocellulose Decay Capabilities.</title>
        <authorList>
            <person name="Nagy L.G."/>
            <person name="Riley R."/>
            <person name="Tritt A."/>
            <person name="Adam C."/>
            <person name="Daum C."/>
            <person name="Floudas D."/>
            <person name="Sun H."/>
            <person name="Yadav J.S."/>
            <person name="Pangilinan J."/>
            <person name="Larsson K.H."/>
            <person name="Matsuura K."/>
            <person name="Barry K."/>
            <person name="Labutti K."/>
            <person name="Kuo R."/>
            <person name="Ohm R.A."/>
            <person name="Bhattacharya S.S."/>
            <person name="Shirouzu T."/>
            <person name="Yoshinaga Y."/>
            <person name="Martin F.M."/>
            <person name="Grigoriev I.V."/>
            <person name="Hibbett D.S."/>
        </authorList>
    </citation>
    <scope>NUCLEOTIDE SEQUENCE [LARGE SCALE GENOMIC DNA]</scope>
    <source>
        <strain evidence="15 16">93-53</strain>
    </source>
</reference>
<evidence type="ECO:0000256" key="6">
    <source>
        <dbReference type="ARBA" id="ARBA00022692"/>
    </source>
</evidence>
<keyword evidence="12" id="KW-0472">Membrane</keyword>
<dbReference type="Gene3D" id="1.10.630.10">
    <property type="entry name" value="Cytochrome P450"/>
    <property type="match status" value="1"/>
</dbReference>
<dbReference type="SUPFAM" id="SSF48264">
    <property type="entry name" value="Cytochrome P450"/>
    <property type="match status" value="1"/>
</dbReference>
<evidence type="ECO:0000256" key="14">
    <source>
        <dbReference type="RuleBase" id="RU000461"/>
    </source>
</evidence>
<keyword evidence="5 13" id="KW-0349">Heme</keyword>
<evidence type="ECO:0000256" key="7">
    <source>
        <dbReference type="ARBA" id="ARBA00022723"/>
    </source>
</evidence>
<dbReference type="CDD" id="cd11065">
    <property type="entry name" value="CYP64-like"/>
    <property type="match status" value="1"/>
</dbReference>
<organism evidence="15 16">
    <name type="scientific">Laetiporus sulphureus 93-53</name>
    <dbReference type="NCBI Taxonomy" id="1314785"/>
    <lineage>
        <taxon>Eukaryota</taxon>
        <taxon>Fungi</taxon>
        <taxon>Dikarya</taxon>
        <taxon>Basidiomycota</taxon>
        <taxon>Agaricomycotina</taxon>
        <taxon>Agaricomycetes</taxon>
        <taxon>Polyporales</taxon>
        <taxon>Laetiporus</taxon>
    </lineage>
</organism>
<dbReference type="GO" id="GO:0016020">
    <property type="term" value="C:membrane"/>
    <property type="evidence" value="ECO:0007669"/>
    <property type="project" value="UniProtKB-SubCell"/>
</dbReference>
<dbReference type="PANTHER" id="PTHR46300">
    <property type="entry name" value="P450, PUTATIVE (EUROFUNG)-RELATED-RELATED"/>
    <property type="match status" value="1"/>
</dbReference>
<keyword evidence="11 14" id="KW-0503">Monooxygenase</keyword>
<dbReference type="Proteomes" id="UP000076871">
    <property type="component" value="Unassembled WGS sequence"/>
</dbReference>
<comment type="pathway">
    <text evidence="3">Secondary metabolite biosynthesis.</text>
</comment>
<dbReference type="InterPro" id="IPR001128">
    <property type="entry name" value="Cyt_P450"/>
</dbReference>
<name>A0A165G927_9APHY</name>
<evidence type="ECO:0000313" key="15">
    <source>
        <dbReference type="EMBL" id="KZT10004.1"/>
    </source>
</evidence>
<evidence type="ECO:0000256" key="3">
    <source>
        <dbReference type="ARBA" id="ARBA00005179"/>
    </source>
</evidence>
<dbReference type="GeneID" id="63820975"/>
<dbReference type="InterPro" id="IPR002401">
    <property type="entry name" value="Cyt_P450_E_grp-I"/>
</dbReference>
<dbReference type="PRINTS" id="PR00463">
    <property type="entry name" value="EP450I"/>
</dbReference>
<evidence type="ECO:0000256" key="12">
    <source>
        <dbReference type="ARBA" id="ARBA00023136"/>
    </source>
</evidence>
<comment type="subcellular location">
    <subcellularLocation>
        <location evidence="2">Membrane</location>
        <topology evidence="2">Single-pass membrane protein</topology>
    </subcellularLocation>
</comment>
<dbReference type="AlphaFoldDB" id="A0A165G927"/>
<comment type="similarity">
    <text evidence="4 14">Belongs to the cytochrome P450 family.</text>
</comment>
<evidence type="ECO:0000256" key="4">
    <source>
        <dbReference type="ARBA" id="ARBA00010617"/>
    </source>
</evidence>
<evidence type="ECO:0000256" key="11">
    <source>
        <dbReference type="ARBA" id="ARBA00023033"/>
    </source>
</evidence>
<evidence type="ECO:0000256" key="9">
    <source>
        <dbReference type="ARBA" id="ARBA00023002"/>
    </source>
</evidence>
<keyword evidence="7 13" id="KW-0479">Metal-binding</keyword>
<evidence type="ECO:0000313" key="16">
    <source>
        <dbReference type="Proteomes" id="UP000076871"/>
    </source>
</evidence>
<dbReference type="STRING" id="1314785.A0A165G927"/>
<dbReference type="EMBL" id="KV427610">
    <property type="protein sequence ID" value="KZT10004.1"/>
    <property type="molecule type" value="Genomic_DNA"/>
</dbReference>
<evidence type="ECO:0000256" key="1">
    <source>
        <dbReference type="ARBA" id="ARBA00001971"/>
    </source>
</evidence>
<accession>A0A165G927</accession>
<dbReference type="InterPro" id="IPR017972">
    <property type="entry name" value="Cyt_P450_CS"/>
</dbReference>
<dbReference type="PRINTS" id="PR00385">
    <property type="entry name" value="P450"/>
</dbReference>
<dbReference type="PANTHER" id="PTHR46300:SF7">
    <property type="entry name" value="P450, PUTATIVE (EUROFUNG)-RELATED"/>
    <property type="match status" value="1"/>
</dbReference>
<proteinExistence type="inferred from homology"/>
<comment type="cofactor">
    <cofactor evidence="1 13">
        <name>heme</name>
        <dbReference type="ChEBI" id="CHEBI:30413"/>
    </cofactor>
</comment>
<evidence type="ECO:0000256" key="10">
    <source>
        <dbReference type="ARBA" id="ARBA00023004"/>
    </source>
</evidence>
<dbReference type="GO" id="GO:0004497">
    <property type="term" value="F:monooxygenase activity"/>
    <property type="evidence" value="ECO:0007669"/>
    <property type="project" value="UniProtKB-KW"/>
</dbReference>
<protein>
    <submittedName>
        <fullName evidence="15">Cytochrome P450</fullName>
    </submittedName>
</protein>
<feature type="binding site" description="axial binding residue" evidence="13">
    <location>
        <position position="429"/>
    </location>
    <ligand>
        <name>heme</name>
        <dbReference type="ChEBI" id="CHEBI:30413"/>
    </ligand>
    <ligandPart>
        <name>Fe</name>
        <dbReference type="ChEBI" id="CHEBI:18248"/>
    </ligandPart>
</feature>
<dbReference type="InterPro" id="IPR050364">
    <property type="entry name" value="Cytochrome_P450_fung"/>
</dbReference>
<keyword evidence="6" id="KW-0812">Transmembrane</keyword>
<evidence type="ECO:0000256" key="5">
    <source>
        <dbReference type="ARBA" id="ARBA00022617"/>
    </source>
</evidence>
<dbReference type="RefSeq" id="XP_040767744.1">
    <property type="nucleotide sequence ID" value="XM_040903945.1"/>
</dbReference>
<evidence type="ECO:0000256" key="13">
    <source>
        <dbReference type="PIRSR" id="PIRSR602401-1"/>
    </source>
</evidence>
<dbReference type="GO" id="GO:0020037">
    <property type="term" value="F:heme binding"/>
    <property type="evidence" value="ECO:0007669"/>
    <property type="project" value="InterPro"/>
</dbReference>
<dbReference type="InParanoid" id="A0A165G927"/>
<evidence type="ECO:0000256" key="8">
    <source>
        <dbReference type="ARBA" id="ARBA00022989"/>
    </source>
</evidence>
<sequence>MAGRHTSPLPPGTCSSCCCLNPPVQLSTGPKPLPLVGNLFHLPAHRHCEEFTKWRLLYGDMVYMNIVGRKYIVLNSAGAAIELYDKRGSIYNTRPQTVMAADLVGRRNSFTLIPYGERYRTYKKYMHNALNHRAIADYWDSIDLESITFLQALSTTPEVFRSHVRRNIGAVALRIAYGYQVEDENDHFVALADELARITRDSLEPGRWLVDSLHWLRHIPSWMPGAQFKQWAQQACLKCEEFTDAPFAMVKRNVAKGHAIPSFTSKAMEGLPGKASDSSNAEAQDIIKHVAASIYAGGTDTTASLMTTFFLVMACYPEIQKKAQAEIDAVIGPTRLPSPSDEEYLPYVGYLIKELHRINPIVPLIPRTTLTDDVYRGFHIPKNSYIIANAWAITRDPEIYPQPEHFDPERTQPQMDPQDITFGLGRRHCLGVHLANCVAFTFIARTLAVFDILKPLDEAGLEYSPLLAFTAKHTSYVDCPCMEGTRI</sequence>
<dbReference type="InterPro" id="IPR036396">
    <property type="entry name" value="Cyt_P450_sf"/>
</dbReference>
<dbReference type="PROSITE" id="PS00086">
    <property type="entry name" value="CYTOCHROME_P450"/>
    <property type="match status" value="1"/>
</dbReference>
<dbReference type="Pfam" id="PF00067">
    <property type="entry name" value="p450"/>
    <property type="match status" value="1"/>
</dbReference>
<dbReference type="GO" id="GO:0016705">
    <property type="term" value="F:oxidoreductase activity, acting on paired donors, with incorporation or reduction of molecular oxygen"/>
    <property type="evidence" value="ECO:0007669"/>
    <property type="project" value="InterPro"/>
</dbReference>